<accession>A0A822YYY3</accession>
<dbReference type="PANTHER" id="PTHR13068:SF166">
    <property type="entry name" value="TRANSCRIPTION TERMINATION FACTOR MTERF15, MITOCHONDRIAL-LIKE"/>
    <property type="match status" value="1"/>
</dbReference>
<dbReference type="InterPro" id="IPR038538">
    <property type="entry name" value="MTERF_sf"/>
</dbReference>
<dbReference type="Gene3D" id="1.25.70.10">
    <property type="entry name" value="Transcription termination factor 3, mitochondrial"/>
    <property type="match status" value="1"/>
</dbReference>
<name>A0A822YYY3_NELNU</name>
<dbReference type="EMBL" id="DUZY01000005">
    <property type="protein sequence ID" value="DAD39304.1"/>
    <property type="molecule type" value="Genomic_DNA"/>
</dbReference>
<organism evidence="4 5">
    <name type="scientific">Nelumbo nucifera</name>
    <name type="common">Sacred lotus</name>
    <dbReference type="NCBI Taxonomy" id="4432"/>
    <lineage>
        <taxon>Eukaryota</taxon>
        <taxon>Viridiplantae</taxon>
        <taxon>Streptophyta</taxon>
        <taxon>Embryophyta</taxon>
        <taxon>Tracheophyta</taxon>
        <taxon>Spermatophyta</taxon>
        <taxon>Magnoliopsida</taxon>
        <taxon>Proteales</taxon>
        <taxon>Nelumbonaceae</taxon>
        <taxon>Nelumbo</taxon>
    </lineage>
</organism>
<keyword evidence="2" id="KW-0804">Transcription</keyword>
<dbReference type="Proteomes" id="UP000607653">
    <property type="component" value="Unassembled WGS sequence"/>
</dbReference>
<comment type="caution">
    <text evidence="4">The sequence shown here is derived from an EMBL/GenBank/DDBJ whole genome shotgun (WGS) entry which is preliminary data.</text>
</comment>
<dbReference type="SMART" id="SM00733">
    <property type="entry name" value="Mterf"/>
    <property type="match status" value="6"/>
</dbReference>
<keyword evidence="2" id="KW-0806">Transcription termination</keyword>
<keyword evidence="5" id="KW-1185">Reference proteome</keyword>
<dbReference type="FunFam" id="1.25.70.10:FF:000001">
    <property type="entry name" value="Mitochondrial transcription termination factor-like"/>
    <property type="match status" value="1"/>
</dbReference>
<dbReference type="AlphaFoldDB" id="A0A822YYY3"/>
<comment type="similarity">
    <text evidence="1">Belongs to the mTERF family.</text>
</comment>
<gene>
    <name evidence="4" type="ORF">HUJ06_013627</name>
</gene>
<protein>
    <submittedName>
        <fullName evidence="4">Uncharacterized protein</fullName>
    </submittedName>
</protein>
<dbReference type="PANTHER" id="PTHR13068">
    <property type="entry name" value="CGI-12 PROTEIN-RELATED"/>
    <property type="match status" value="1"/>
</dbReference>
<keyword evidence="3" id="KW-0809">Transit peptide</keyword>
<dbReference type="Pfam" id="PF02536">
    <property type="entry name" value="mTERF"/>
    <property type="match status" value="1"/>
</dbReference>
<evidence type="ECO:0000256" key="1">
    <source>
        <dbReference type="ARBA" id="ARBA00007692"/>
    </source>
</evidence>
<reference evidence="4 5" key="1">
    <citation type="journal article" date="2020" name="Mol. Biol. Evol.">
        <title>Distinct Expression and Methylation Patterns for Genes with Different Fates following a Single Whole-Genome Duplication in Flowering Plants.</title>
        <authorList>
            <person name="Shi T."/>
            <person name="Rahmani R.S."/>
            <person name="Gugger P.F."/>
            <person name="Wang M."/>
            <person name="Li H."/>
            <person name="Zhang Y."/>
            <person name="Li Z."/>
            <person name="Wang Q."/>
            <person name="Van de Peer Y."/>
            <person name="Marchal K."/>
            <person name="Chen J."/>
        </authorList>
    </citation>
    <scope>NUCLEOTIDE SEQUENCE [LARGE SCALE GENOMIC DNA]</scope>
    <source>
        <tissue evidence="4">Leaf</tissue>
    </source>
</reference>
<dbReference type="GO" id="GO:0003676">
    <property type="term" value="F:nucleic acid binding"/>
    <property type="evidence" value="ECO:0007669"/>
    <property type="project" value="InterPro"/>
</dbReference>
<dbReference type="InterPro" id="IPR003690">
    <property type="entry name" value="MTERF"/>
</dbReference>
<sequence length="383" mass="43495">MFGFLRRRLCINVARRRDSTPILRYLQNPFLKSISHISNSEKDSSFTVSYLVNICGLSSEKALSVAKKVHLEDEKKPDSVLKFFETHGFSKTQIAKVITKRPLLLLADPVKSIEPKVQFFRQVGVSGPNITKLLTSDPAILTRSLEKQITPSWNFLKTLLHTDNNVALAIHRNSASWILQFNVLRTLAPKIDILRDHGVPESNISKMIMWCPGRLTQNNDRFTEIVKEICEMGFDPSSTMFVKALNIKSGMSTATWDAKLGVYKSFGWSDDEILCLFRRSPNCVSTSEEDIKAKLDFFMNKLNLKPSVLSRNPVIFSLSLENRIVPRISLIQVLLSKGLVRKNISLGSALLMTDVKFRDKFVTRYKHEITDLTSVFQGKIVSR</sequence>
<evidence type="ECO:0000313" key="5">
    <source>
        <dbReference type="Proteomes" id="UP000607653"/>
    </source>
</evidence>
<evidence type="ECO:0000256" key="3">
    <source>
        <dbReference type="ARBA" id="ARBA00022946"/>
    </source>
</evidence>
<evidence type="ECO:0000256" key="2">
    <source>
        <dbReference type="ARBA" id="ARBA00022472"/>
    </source>
</evidence>
<evidence type="ECO:0000313" key="4">
    <source>
        <dbReference type="EMBL" id="DAD39304.1"/>
    </source>
</evidence>
<proteinExistence type="inferred from homology"/>
<dbReference type="GO" id="GO:0006353">
    <property type="term" value="P:DNA-templated transcription termination"/>
    <property type="evidence" value="ECO:0007669"/>
    <property type="project" value="UniProtKB-KW"/>
</dbReference>
<keyword evidence="2" id="KW-0805">Transcription regulation</keyword>